<evidence type="ECO:0000313" key="4">
    <source>
        <dbReference type="Proteomes" id="UP000601435"/>
    </source>
</evidence>
<proteinExistence type="predicted"/>
<feature type="compositionally biased region" description="Basic and acidic residues" evidence="2">
    <location>
        <begin position="89"/>
        <end position="103"/>
    </location>
</feature>
<feature type="region of interest" description="Disordered" evidence="2">
    <location>
        <begin position="823"/>
        <end position="844"/>
    </location>
</feature>
<sequence>TKGKVFAYGVSLQNFIQSYGELKMVAKGSVIQCMDAAAAINGHYARLEALLQRYSLTAVDADERASVNLNYVYIFDDDDASPRSAASPRARESPSELREDRPMTVHEASRAKKAIDRNRKAIENRIRYFQKEEEKIWRDLEEVRRQAAAIEEGRSRTIEKKLADRAIQQERDLLLQQNRVRAAQNRKQGKRSTNPFNATVDRSVVACRLRVTVSDYRKQQQLRFETMREKQISAQAQRESSQAILKQKRILEMEIRRMNSEKAALIQVSQKEARTRASQERAARIERMREFQELERQQAEQEVMEAESTLPELEEQELICLQRLQNSRIVTQSVLEGPEATSTGFKILRKFAAANAIVFSPNLRESSAGFRPGTINGWILWAQKTEIYDPPWCAERTACMISDIVDAAAQVVAMTGDCMGELEEPANCANDIFAFLYDIADACGCAAGLAMGCAGKATTCEQGAFFASEDALSVAQDLIGAAGNCDLDVFLCLINVVDALNDMLTMALDTKSAVDSCPLEREGFLKKWLKQEHPDWFQYRMLEPPQEGQDNASSEEDQVHLSSRYRAELNSDHLATFKDATTRLGVIDITHNGPIVAMDNAGVLRVGSAYVMPHSNSQINPNTMRGARPSEGRRLWAQEQQPSQLMTLHDTEVEVFYVGDLGQPEDPRAFRHSSSTEVDLRLRQIRRKLFPLPIDLPKRLVQFVTGEHERGPNEVTVAYRDVSLAACGRDQDSAGLSIVLFSVRACYSKTGTEPFSPSLRNAEPADLADQADKSRNIAWGAFEYSPFWICFGVEMRMGEWAWGQFLVSMPGIVAHADLETPSGRKKAVLSAPEPSPVGTGRRKDLNLANPAEGRFFLPNSFTPPTR</sequence>
<gene>
    <name evidence="3" type="ORF">SNEC2469_LOCUS21768</name>
</gene>
<dbReference type="OrthoDB" id="426823at2759"/>
<reference evidence="3" key="1">
    <citation type="submission" date="2021-02" db="EMBL/GenBank/DDBJ databases">
        <authorList>
            <person name="Dougan E. K."/>
            <person name="Rhodes N."/>
            <person name="Thang M."/>
            <person name="Chan C."/>
        </authorList>
    </citation>
    <scope>NUCLEOTIDE SEQUENCE</scope>
</reference>
<organism evidence="3 4">
    <name type="scientific">Symbiodinium necroappetens</name>
    <dbReference type="NCBI Taxonomy" id="1628268"/>
    <lineage>
        <taxon>Eukaryota</taxon>
        <taxon>Sar</taxon>
        <taxon>Alveolata</taxon>
        <taxon>Dinophyceae</taxon>
        <taxon>Suessiales</taxon>
        <taxon>Symbiodiniaceae</taxon>
        <taxon>Symbiodinium</taxon>
    </lineage>
</organism>
<dbReference type="Proteomes" id="UP000601435">
    <property type="component" value="Unassembled WGS sequence"/>
</dbReference>
<feature type="coiled-coil region" evidence="1">
    <location>
        <begin position="282"/>
        <end position="316"/>
    </location>
</feature>
<evidence type="ECO:0000256" key="1">
    <source>
        <dbReference type="SAM" id="Coils"/>
    </source>
</evidence>
<feature type="region of interest" description="Disordered" evidence="2">
    <location>
        <begin position="80"/>
        <end position="103"/>
    </location>
</feature>
<dbReference type="EMBL" id="CAJNJA010038820">
    <property type="protein sequence ID" value="CAE7750871.1"/>
    <property type="molecule type" value="Genomic_DNA"/>
</dbReference>
<keyword evidence="1" id="KW-0175">Coiled coil</keyword>
<accession>A0A812Y0G5</accession>
<protein>
    <submittedName>
        <fullName evidence="3">Uncharacterized protein</fullName>
    </submittedName>
</protein>
<dbReference type="AlphaFoldDB" id="A0A812Y0G5"/>
<name>A0A812Y0G5_9DINO</name>
<comment type="caution">
    <text evidence="3">The sequence shown here is derived from an EMBL/GenBank/DDBJ whole genome shotgun (WGS) entry which is preliminary data.</text>
</comment>
<evidence type="ECO:0000313" key="3">
    <source>
        <dbReference type="EMBL" id="CAE7750871.1"/>
    </source>
</evidence>
<feature type="non-terminal residue" evidence="3">
    <location>
        <position position="1"/>
    </location>
</feature>
<evidence type="ECO:0000256" key="2">
    <source>
        <dbReference type="SAM" id="MobiDB-lite"/>
    </source>
</evidence>
<keyword evidence="4" id="KW-1185">Reference proteome</keyword>